<gene>
    <name evidence="3" type="ORF">NQ318_016759</name>
</gene>
<evidence type="ECO:0000256" key="1">
    <source>
        <dbReference type="SAM" id="MobiDB-lite"/>
    </source>
</evidence>
<keyword evidence="4" id="KW-1185">Reference proteome</keyword>
<evidence type="ECO:0000256" key="2">
    <source>
        <dbReference type="SAM" id="Phobius"/>
    </source>
</evidence>
<dbReference type="AlphaFoldDB" id="A0AAV8Y676"/>
<feature type="transmembrane region" description="Helical" evidence="2">
    <location>
        <begin position="80"/>
        <end position="103"/>
    </location>
</feature>
<proteinExistence type="predicted"/>
<keyword evidence="2" id="KW-0812">Transmembrane</keyword>
<feature type="transmembrane region" description="Helical" evidence="2">
    <location>
        <begin position="172"/>
        <end position="193"/>
    </location>
</feature>
<keyword evidence="2" id="KW-1133">Transmembrane helix</keyword>
<comment type="caution">
    <text evidence="3">The sequence shown here is derived from an EMBL/GenBank/DDBJ whole genome shotgun (WGS) entry which is preliminary data.</text>
</comment>
<sequence length="267" mass="30232">MRLHRERRILAKVAAVLGLFQGLAWASMSLAAIILHNWSPSLEQPTTYGKMLEYQIYLIFLKGNSDQPAQFAIRPTDFTIFMWIYFLISILWFALSADLFVAIHRGKRRQTNMMIIWGTLALIVSLVDLIFTCLLGRDYSVCDEDLTDETGLSPYYCFTAVGIVMTLAARGFALWLVNVTFAFLAIYVAANVIKEDTGFGSLHSFRSIPRATLAKSDTTGSLPRIENTDYVFSQPFRLPSLKMSQPKYSAEEPELPSFSTRGEKFTY</sequence>
<dbReference type="EMBL" id="JAPWTK010000202">
    <property type="protein sequence ID" value="KAJ8945931.1"/>
    <property type="molecule type" value="Genomic_DNA"/>
</dbReference>
<protein>
    <submittedName>
        <fullName evidence="3">Uncharacterized protein</fullName>
    </submittedName>
</protein>
<evidence type="ECO:0000313" key="4">
    <source>
        <dbReference type="Proteomes" id="UP001162162"/>
    </source>
</evidence>
<organism evidence="3 4">
    <name type="scientific">Aromia moschata</name>
    <dbReference type="NCBI Taxonomy" id="1265417"/>
    <lineage>
        <taxon>Eukaryota</taxon>
        <taxon>Metazoa</taxon>
        <taxon>Ecdysozoa</taxon>
        <taxon>Arthropoda</taxon>
        <taxon>Hexapoda</taxon>
        <taxon>Insecta</taxon>
        <taxon>Pterygota</taxon>
        <taxon>Neoptera</taxon>
        <taxon>Endopterygota</taxon>
        <taxon>Coleoptera</taxon>
        <taxon>Polyphaga</taxon>
        <taxon>Cucujiformia</taxon>
        <taxon>Chrysomeloidea</taxon>
        <taxon>Cerambycidae</taxon>
        <taxon>Cerambycinae</taxon>
        <taxon>Callichromatini</taxon>
        <taxon>Aromia</taxon>
    </lineage>
</organism>
<name>A0AAV8Y676_9CUCU</name>
<reference evidence="3" key="1">
    <citation type="journal article" date="2023" name="Insect Mol. Biol.">
        <title>Genome sequencing provides insights into the evolution of gene families encoding plant cell wall-degrading enzymes in longhorned beetles.</title>
        <authorList>
            <person name="Shin N.R."/>
            <person name="Okamura Y."/>
            <person name="Kirsch R."/>
            <person name="Pauchet Y."/>
        </authorList>
    </citation>
    <scope>NUCLEOTIDE SEQUENCE</scope>
    <source>
        <strain evidence="3">AMC_N1</strain>
    </source>
</reference>
<keyword evidence="2" id="KW-0472">Membrane</keyword>
<accession>A0AAV8Y676</accession>
<feature type="transmembrane region" description="Helical" evidence="2">
    <location>
        <begin position="115"/>
        <end position="137"/>
    </location>
</feature>
<dbReference type="Proteomes" id="UP001162162">
    <property type="component" value="Unassembled WGS sequence"/>
</dbReference>
<feature type="region of interest" description="Disordered" evidence="1">
    <location>
        <begin position="247"/>
        <end position="267"/>
    </location>
</feature>
<evidence type="ECO:0000313" key="3">
    <source>
        <dbReference type="EMBL" id="KAJ8945931.1"/>
    </source>
</evidence>